<name>A0ABD2QP71_9PLAT</name>
<dbReference type="Proteomes" id="UP001626550">
    <property type="component" value="Unassembled WGS sequence"/>
</dbReference>
<accession>A0ABD2QP71</accession>
<evidence type="ECO:0000313" key="2">
    <source>
        <dbReference type="Proteomes" id="UP001626550"/>
    </source>
</evidence>
<gene>
    <name evidence="1" type="ORF">Ciccas_000079</name>
</gene>
<keyword evidence="2" id="KW-1185">Reference proteome</keyword>
<protein>
    <submittedName>
        <fullName evidence="1">Uncharacterized protein</fullName>
    </submittedName>
</protein>
<reference evidence="1 2" key="1">
    <citation type="submission" date="2024-11" db="EMBL/GenBank/DDBJ databases">
        <title>Adaptive evolution of stress response genes in parasites aligns with host niche diversity.</title>
        <authorList>
            <person name="Hahn C."/>
            <person name="Resl P."/>
        </authorList>
    </citation>
    <scope>NUCLEOTIDE SEQUENCE [LARGE SCALE GENOMIC DNA]</scope>
    <source>
        <strain evidence="1">EGGRZ-B1_66</strain>
        <tissue evidence="1">Body</tissue>
    </source>
</reference>
<organism evidence="1 2">
    <name type="scientific">Cichlidogyrus casuarinus</name>
    <dbReference type="NCBI Taxonomy" id="1844966"/>
    <lineage>
        <taxon>Eukaryota</taxon>
        <taxon>Metazoa</taxon>
        <taxon>Spiralia</taxon>
        <taxon>Lophotrochozoa</taxon>
        <taxon>Platyhelminthes</taxon>
        <taxon>Monogenea</taxon>
        <taxon>Monopisthocotylea</taxon>
        <taxon>Dactylogyridea</taxon>
        <taxon>Ancyrocephalidae</taxon>
        <taxon>Cichlidogyrus</taxon>
    </lineage>
</organism>
<dbReference type="AlphaFoldDB" id="A0ABD2QP71"/>
<evidence type="ECO:0000313" key="1">
    <source>
        <dbReference type="EMBL" id="KAL3321245.1"/>
    </source>
</evidence>
<sequence length="176" mass="19315">MLARGCTVVSSKRDIRADERAGDKTGHRCAVAYLVNYREGDPDHLRWYRSLYATQHTHNADSSCPPATLLYTSRRSPQVQFSQELTPIAKAKQVKNSSAMESGKASLMPFTVKRMTDVATLDAKDMFASGRQVNLLDETQSSSNSSQGNDDSGVQITNNVESGFIQFKSGVEGSFV</sequence>
<proteinExistence type="predicted"/>
<dbReference type="EMBL" id="JBJKFK010000004">
    <property type="protein sequence ID" value="KAL3321245.1"/>
    <property type="molecule type" value="Genomic_DNA"/>
</dbReference>
<comment type="caution">
    <text evidence="1">The sequence shown here is derived from an EMBL/GenBank/DDBJ whole genome shotgun (WGS) entry which is preliminary data.</text>
</comment>